<keyword evidence="1" id="KW-1133">Transmembrane helix</keyword>
<reference evidence="2 3" key="1">
    <citation type="submission" date="2020-08" db="EMBL/GenBank/DDBJ databases">
        <title>Genome sequence of Diaphorobacter aerolatus KACC 16536T.</title>
        <authorList>
            <person name="Hyun D.-W."/>
            <person name="Bae J.-W."/>
        </authorList>
    </citation>
    <scope>NUCLEOTIDE SEQUENCE [LARGE SCALE GENOMIC DNA]</scope>
    <source>
        <strain evidence="2 3">KACC 16536</strain>
    </source>
</reference>
<keyword evidence="1" id="KW-0472">Membrane</keyword>
<gene>
    <name evidence="2" type="ORF">H9K75_19240</name>
</gene>
<evidence type="ECO:0000256" key="1">
    <source>
        <dbReference type="SAM" id="Phobius"/>
    </source>
</evidence>
<proteinExistence type="predicted"/>
<protein>
    <submittedName>
        <fullName evidence="2">Uncharacterized protein</fullName>
    </submittedName>
</protein>
<dbReference type="AlphaFoldDB" id="A0A7H0GIN4"/>
<organism evidence="2 3">
    <name type="scientific">Diaphorobacter aerolatus</name>
    <dbReference type="NCBI Taxonomy" id="1288495"/>
    <lineage>
        <taxon>Bacteria</taxon>
        <taxon>Pseudomonadati</taxon>
        <taxon>Pseudomonadota</taxon>
        <taxon>Betaproteobacteria</taxon>
        <taxon>Burkholderiales</taxon>
        <taxon>Comamonadaceae</taxon>
        <taxon>Diaphorobacter</taxon>
    </lineage>
</organism>
<dbReference type="KEGG" id="daer:H9K75_19240"/>
<dbReference type="RefSeq" id="WP_187723825.1">
    <property type="nucleotide sequence ID" value="NZ_CP060783.1"/>
</dbReference>
<keyword evidence="1" id="KW-0812">Transmembrane</keyword>
<dbReference type="EMBL" id="CP060783">
    <property type="protein sequence ID" value="QNP48150.1"/>
    <property type="molecule type" value="Genomic_DNA"/>
</dbReference>
<evidence type="ECO:0000313" key="3">
    <source>
        <dbReference type="Proteomes" id="UP000516028"/>
    </source>
</evidence>
<sequence>MSDTEESIKISNRRRIALSWPTALSLLTALVAAGTVTLHLIGDVRHRQYLKYWNVDAGLFPKTADWILINGYYGVVDRFIYILAAVFDNLYWLFIATIISGLYLFILLSPTAGASGEAPAWLLRQPEWRRRLIRQMLLTALFMSVMPCALFLLTAFMVVPAALGETAGKAAAESDLAEYMKGCQTSKIPCVELQREGTTIATGFVLDSSPSHIAIFDAQAQRGRVLALEKIEVLSSRAPSLKEKIAR</sequence>
<name>A0A7H0GIN4_9BURK</name>
<accession>A0A7H0GIN4</accession>
<feature type="transmembrane region" description="Helical" evidence="1">
    <location>
        <begin position="136"/>
        <end position="159"/>
    </location>
</feature>
<feature type="transmembrane region" description="Helical" evidence="1">
    <location>
        <begin position="90"/>
        <end position="115"/>
    </location>
</feature>
<dbReference type="Proteomes" id="UP000516028">
    <property type="component" value="Chromosome"/>
</dbReference>
<evidence type="ECO:0000313" key="2">
    <source>
        <dbReference type="EMBL" id="QNP48150.1"/>
    </source>
</evidence>
<feature type="transmembrane region" description="Helical" evidence="1">
    <location>
        <begin position="20"/>
        <end position="42"/>
    </location>
</feature>
<keyword evidence="3" id="KW-1185">Reference proteome</keyword>